<feature type="signal peptide" evidence="1">
    <location>
        <begin position="1"/>
        <end position="24"/>
    </location>
</feature>
<dbReference type="EMBL" id="BLLF01009544">
    <property type="protein sequence ID" value="GFH33752.1"/>
    <property type="molecule type" value="Genomic_DNA"/>
</dbReference>
<protein>
    <submittedName>
        <fullName evidence="2">Uncharacterized protein</fullName>
    </submittedName>
</protein>
<organism evidence="2 3">
    <name type="scientific">Haematococcus lacustris</name>
    <name type="common">Green alga</name>
    <name type="synonym">Haematococcus pluvialis</name>
    <dbReference type="NCBI Taxonomy" id="44745"/>
    <lineage>
        <taxon>Eukaryota</taxon>
        <taxon>Viridiplantae</taxon>
        <taxon>Chlorophyta</taxon>
        <taxon>core chlorophytes</taxon>
        <taxon>Chlorophyceae</taxon>
        <taxon>CS clade</taxon>
        <taxon>Chlamydomonadales</taxon>
        <taxon>Haematococcaceae</taxon>
        <taxon>Haematococcus</taxon>
    </lineage>
</organism>
<evidence type="ECO:0000256" key="1">
    <source>
        <dbReference type="SAM" id="SignalP"/>
    </source>
</evidence>
<evidence type="ECO:0000313" key="3">
    <source>
        <dbReference type="Proteomes" id="UP000485058"/>
    </source>
</evidence>
<comment type="caution">
    <text evidence="2">The sequence shown here is derived from an EMBL/GenBank/DDBJ whole genome shotgun (WGS) entry which is preliminary data.</text>
</comment>
<accession>A0A6A0ALS6</accession>
<gene>
    <name evidence="2" type="ORF">HaLaN_33169</name>
</gene>
<reference evidence="2 3" key="1">
    <citation type="submission" date="2020-02" db="EMBL/GenBank/DDBJ databases">
        <title>Draft genome sequence of Haematococcus lacustris strain NIES-144.</title>
        <authorList>
            <person name="Morimoto D."/>
            <person name="Nakagawa S."/>
            <person name="Yoshida T."/>
            <person name="Sawayama S."/>
        </authorList>
    </citation>
    <scope>NUCLEOTIDE SEQUENCE [LARGE SCALE GENOMIC DNA]</scope>
    <source>
        <strain evidence="2 3">NIES-144</strain>
    </source>
</reference>
<dbReference type="AlphaFoldDB" id="A0A6A0ALS6"/>
<keyword evidence="1" id="KW-0732">Signal</keyword>
<feature type="chain" id="PRO_5025441893" evidence="1">
    <location>
        <begin position="25"/>
        <end position="109"/>
    </location>
</feature>
<sequence length="109" mass="11471">LRVTARLLASGASVLVFEAMPAQAIADTSELLTISCKTARRAGLRESFLGAGGVGGPSLGKLTLDIAARCEWKEVSLASHTEKGTPLHKSACCELTTITFQTFECQLCS</sequence>
<dbReference type="Proteomes" id="UP000485058">
    <property type="component" value="Unassembled WGS sequence"/>
</dbReference>
<name>A0A6A0ALS6_HAELA</name>
<keyword evidence="3" id="KW-1185">Reference proteome</keyword>
<evidence type="ECO:0000313" key="2">
    <source>
        <dbReference type="EMBL" id="GFH33752.1"/>
    </source>
</evidence>
<feature type="non-terminal residue" evidence="2">
    <location>
        <position position="1"/>
    </location>
</feature>
<proteinExistence type="predicted"/>